<evidence type="ECO:0000313" key="2">
    <source>
        <dbReference type="EMBL" id="OAM16032.1"/>
    </source>
</evidence>
<dbReference type="InterPro" id="IPR025500">
    <property type="entry name" value="DUF4390"/>
</dbReference>
<proteinExistence type="predicted"/>
<dbReference type="RefSeq" id="WP_064083917.1">
    <property type="nucleotide sequence ID" value="NZ_LXSF01000008.1"/>
</dbReference>
<evidence type="ECO:0008006" key="4">
    <source>
        <dbReference type="Google" id="ProtNLM"/>
    </source>
</evidence>
<dbReference type="Proteomes" id="UP000078003">
    <property type="component" value="Unassembled WGS sequence"/>
</dbReference>
<gene>
    <name evidence="2" type="ORF">A7P85_07350</name>
</gene>
<reference evidence="3" key="1">
    <citation type="submission" date="2016-05" db="EMBL/GenBank/DDBJ databases">
        <title>Draft genome of Corynebacterium afermentans subsp. afermentans LCDC 88199T.</title>
        <authorList>
            <person name="Bernier A.-M."/>
            <person name="Bernard K."/>
        </authorList>
    </citation>
    <scope>NUCLEOTIDE SEQUENCE [LARGE SCALE GENOMIC DNA]</scope>
    <source>
        <strain evidence="3">NML01-0328</strain>
    </source>
</reference>
<evidence type="ECO:0000313" key="3">
    <source>
        <dbReference type="Proteomes" id="UP000078003"/>
    </source>
</evidence>
<name>A0A1A9RCR4_EIKCO</name>
<feature type="signal peptide" evidence="1">
    <location>
        <begin position="1"/>
        <end position="23"/>
    </location>
</feature>
<dbReference type="Pfam" id="PF14334">
    <property type="entry name" value="DUF4390"/>
    <property type="match status" value="1"/>
</dbReference>
<protein>
    <recommendedName>
        <fullName evidence="4">DUF4390 domain-containing protein</fullName>
    </recommendedName>
</protein>
<accession>A0A1A9RCR4</accession>
<dbReference type="EMBL" id="LXSF01000008">
    <property type="protein sequence ID" value="OAM16032.1"/>
    <property type="molecule type" value="Genomic_DNA"/>
</dbReference>
<dbReference type="AlphaFoldDB" id="A0A1A9RCR4"/>
<feature type="chain" id="PRO_5008395659" description="DUF4390 domain-containing protein" evidence="1">
    <location>
        <begin position="24"/>
        <end position="198"/>
    </location>
</feature>
<keyword evidence="1" id="KW-0732">Signal</keyword>
<evidence type="ECO:0000256" key="1">
    <source>
        <dbReference type="SAM" id="SignalP"/>
    </source>
</evidence>
<organism evidence="2 3">
    <name type="scientific">Eikenella corrodens</name>
    <dbReference type="NCBI Taxonomy" id="539"/>
    <lineage>
        <taxon>Bacteria</taxon>
        <taxon>Pseudomonadati</taxon>
        <taxon>Pseudomonadota</taxon>
        <taxon>Betaproteobacteria</taxon>
        <taxon>Neisseriales</taxon>
        <taxon>Neisseriaceae</taxon>
        <taxon>Eikenella</taxon>
    </lineage>
</organism>
<sequence>MASITRLSTKLLSLLACCLLAFAAVGVWAEGINVTRSSATLTTDGRLSVNSRFQTELPGQLQVALKQGVPLNFQLSYRLQSPTLAAYRWRLGQLVGSAQTINYKLAYHPLTDRYRVSVGSFSTEYGTLPTALKAVGAVANWQVLDKGTLSDTAPADVAADIRLSLSISDLPRPFQINGETSKSWQLDSGWRKLLISQQ</sequence>
<comment type="caution">
    <text evidence="2">The sequence shown here is derived from an EMBL/GenBank/DDBJ whole genome shotgun (WGS) entry which is preliminary data.</text>
</comment>